<dbReference type="KEGG" id="nav:JQS30_15055"/>
<name>A0A895XR68_9ACTN</name>
<dbReference type="AlphaFoldDB" id="A0A895XR68"/>
<feature type="region of interest" description="Disordered" evidence="1">
    <location>
        <begin position="121"/>
        <end position="142"/>
    </location>
</feature>
<dbReference type="Proteomes" id="UP000662939">
    <property type="component" value="Chromosome"/>
</dbReference>
<protein>
    <submittedName>
        <fullName evidence="2">Uncharacterized protein</fullName>
    </submittedName>
</protein>
<reference evidence="2" key="1">
    <citation type="submission" date="2021-02" db="EMBL/GenBank/DDBJ databases">
        <title>Natronoglycomyces albus gen. nov., sp. nov, a haloalkaliphilic actinobacterium from a soda solonchak soil.</title>
        <authorList>
            <person name="Sorokin D.Y."/>
            <person name="Khijniak T.V."/>
            <person name="Zakharycheva A.P."/>
            <person name="Boueva O.V."/>
            <person name="Ariskina E.V."/>
            <person name="Hahnke R.L."/>
            <person name="Bunk B."/>
            <person name="Sproer C."/>
            <person name="Schumann P."/>
            <person name="Evtushenko L.I."/>
            <person name="Kublanov I.V."/>
        </authorList>
    </citation>
    <scope>NUCLEOTIDE SEQUENCE</scope>
    <source>
        <strain evidence="2">DSM 106290</strain>
    </source>
</reference>
<accession>A0A895XR68</accession>
<feature type="region of interest" description="Disordered" evidence="1">
    <location>
        <begin position="71"/>
        <end position="97"/>
    </location>
</feature>
<keyword evidence="3" id="KW-1185">Reference proteome</keyword>
<feature type="compositionally biased region" description="Basic and acidic residues" evidence="1">
    <location>
        <begin position="127"/>
        <end position="142"/>
    </location>
</feature>
<organism evidence="2 3">
    <name type="scientific">Natronoglycomyces albus</name>
    <dbReference type="NCBI Taxonomy" id="2811108"/>
    <lineage>
        <taxon>Bacteria</taxon>
        <taxon>Bacillati</taxon>
        <taxon>Actinomycetota</taxon>
        <taxon>Actinomycetes</taxon>
        <taxon>Glycomycetales</taxon>
        <taxon>Glycomycetaceae</taxon>
        <taxon>Natronoglycomyces</taxon>
    </lineage>
</organism>
<dbReference type="RefSeq" id="WP_213171057.1">
    <property type="nucleotide sequence ID" value="NZ_CP070496.1"/>
</dbReference>
<evidence type="ECO:0000256" key="1">
    <source>
        <dbReference type="SAM" id="MobiDB-lite"/>
    </source>
</evidence>
<proteinExistence type="predicted"/>
<evidence type="ECO:0000313" key="3">
    <source>
        <dbReference type="Proteomes" id="UP000662939"/>
    </source>
</evidence>
<evidence type="ECO:0000313" key="2">
    <source>
        <dbReference type="EMBL" id="QSB05056.1"/>
    </source>
</evidence>
<gene>
    <name evidence="2" type="ORF">JQS30_15055</name>
</gene>
<dbReference type="EMBL" id="CP070496">
    <property type="protein sequence ID" value="QSB05056.1"/>
    <property type="molecule type" value="Genomic_DNA"/>
</dbReference>
<sequence>MRTTHFFTTMTTSVGQWKAGVVSHLHRLLSATGHHESRPIDALGSAEQFHGDSRDFSGLCTPEGIRCDLASRSGTSTSGESVDRFPSVGPTSLAGPDGSASIVRDAAAIVDAATRDLCGNKISSEQDSNHSEHLAGRPATVDRKQASAIMTLIGARRGFEDLTPEHVLKREVNQRSSQFWTAMNYQST</sequence>